<evidence type="ECO:0000313" key="4">
    <source>
        <dbReference type="Proteomes" id="UP000030185"/>
    </source>
</evidence>
<evidence type="ECO:0000313" key="3">
    <source>
        <dbReference type="EMBL" id="GAL84136.1"/>
    </source>
</evidence>
<gene>
    <name evidence="3" type="ORF">MYP_1364</name>
</gene>
<dbReference type="Pfam" id="PF14730">
    <property type="entry name" value="DUF4468"/>
    <property type="match status" value="1"/>
</dbReference>
<dbReference type="RefSeq" id="WP_045460201.1">
    <property type="nucleotide sequence ID" value="NZ_BBLT01000002.1"/>
</dbReference>
<dbReference type="Gene3D" id="3.30.530.80">
    <property type="match status" value="1"/>
</dbReference>
<sequence length="182" mass="19951">MKKVLFSFALSLLMISNLIAQNQLPIDAETKKITYTEVVQVDGAKKDDLYLKAKNWALANGFKQVTDSKAEGKFVAKGHFGVQYPSPMRGMNHSGTVNYLFSISVKDGKYKYELVDFVHESPKGNGGKLENELPQCGKYTLVPAGWSTIKTKSAESAQATVNSLKQELAGAPAAAEKKSEDW</sequence>
<name>A0A098LB04_9BACT</name>
<keyword evidence="1" id="KW-0732">Signal</keyword>
<proteinExistence type="predicted"/>
<dbReference type="Proteomes" id="UP000030185">
    <property type="component" value="Unassembled WGS sequence"/>
</dbReference>
<organism evidence="3 4">
    <name type="scientific">Sporocytophaga myxococcoides</name>
    <dbReference type="NCBI Taxonomy" id="153721"/>
    <lineage>
        <taxon>Bacteria</taxon>
        <taxon>Pseudomonadati</taxon>
        <taxon>Bacteroidota</taxon>
        <taxon>Cytophagia</taxon>
        <taxon>Cytophagales</taxon>
        <taxon>Cytophagaceae</taxon>
        <taxon>Sporocytophaga</taxon>
    </lineage>
</organism>
<evidence type="ECO:0000256" key="1">
    <source>
        <dbReference type="SAM" id="SignalP"/>
    </source>
</evidence>
<feature type="domain" description="DUF4468" evidence="2">
    <location>
        <begin position="35"/>
        <end position="119"/>
    </location>
</feature>
<protein>
    <recommendedName>
        <fullName evidence="2">DUF4468 domain-containing protein</fullName>
    </recommendedName>
</protein>
<dbReference type="EMBL" id="BBLT01000002">
    <property type="protein sequence ID" value="GAL84136.1"/>
    <property type="molecule type" value="Genomic_DNA"/>
</dbReference>
<dbReference type="STRING" id="153721.MYP_1364"/>
<dbReference type="OrthoDB" id="894059at2"/>
<reference evidence="3 4" key="1">
    <citation type="submission" date="2014-09" db="EMBL/GenBank/DDBJ databases">
        <title>Sporocytophaga myxococcoides PG-01 genome sequencing.</title>
        <authorList>
            <person name="Liu L."/>
            <person name="Gao P.J."/>
            <person name="Chen G.J."/>
            <person name="Wang L.S."/>
        </authorList>
    </citation>
    <scope>NUCLEOTIDE SEQUENCE [LARGE SCALE GENOMIC DNA]</scope>
    <source>
        <strain evidence="3 4">PG-01</strain>
    </source>
</reference>
<feature type="chain" id="PRO_5001937032" description="DUF4468 domain-containing protein" evidence="1">
    <location>
        <begin position="21"/>
        <end position="182"/>
    </location>
</feature>
<comment type="caution">
    <text evidence="3">The sequence shown here is derived from an EMBL/GenBank/DDBJ whole genome shotgun (WGS) entry which is preliminary data.</text>
</comment>
<accession>A0A098LB04</accession>
<evidence type="ECO:0000259" key="2">
    <source>
        <dbReference type="Pfam" id="PF14730"/>
    </source>
</evidence>
<dbReference type="InterPro" id="IPR027823">
    <property type="entry name" value="DUF4468"/>
</dbReference>
<keyword evidence="4" id="KW-1185">Reference proteome</keyword>
<feature type="signal peptide" evidence="1">
    <location>
        <begin position="1"/>
        <end position="20"/>
    </location>
</feature>
<dbReference type="AlphaFoldDB" id="A0A098LB04"/>